<accession>A0A3N4L0Q0</accession>
<dbReference type="EMBL" id="ML119119">
    <property type="protein sequence ID" value="RPB14141.1"/>
    <property type="molecule type" value="Genomic_DNA"/>
</dbReference>
<reference evidence="1 2" key="1">
    <citation type="journal article" date="2018" name="Nat. Ecol. Evol.">
        <title>Pezizomycetes genomes reveal the molecular basis of ectomycorrhizal truffle lifestyle.</title>
        <authorList>
            <person name="Murat C."/>
            <person name="Payen T."/>
            <person name="Noel B."/>
            <person name="Kuo A."/>
            <person name="Morin E."/>
            <person name="Chen J."/>
            <person name="Kohler A."/>
            <person name="Krizsan K."/>
            <person name="Balestrini R."/>
            <person name="Da Silva C."/>
            <person name="Montanini B."/>
            <person name="Hainaut M."/>
            <person name="Levati E."/>
            <person name="Barry K.W."/>
            <person name="Belfiori B."/>
            <person name="Cichocki N."/>
            <person name="Clum A."/>
            <person name="Dockter R.B."/>
            <person name="Fauchery L."/>
            <person name="Guy J."/>
            <person name="Iotti M."/>
            <person name="Le Tacon F."/>
            <person name="Lindquist E.A."/>
            <person name="Lipzen A."/>
            <person name="Malagnac F."/>
            <person name="Mello A."/>
            <person name="Molinier V."/>
            <person name="Miyauchi S."/>
            <person name="Poulain J."/>
            <person name="Riccioni C."/>
            <person name="Rubini A."/>
            <person name="Sitrit Y."/>
            <person name="Splivallo R."/>
            <person name="Traeger S."/>
            <person name="Wang M."/>
            <person name="Zifcakova L."/>
            <person name="Wipf D."/>
            <person name="Zambonelli A."/>
            <person name="Paolocci F."/>
            <person name="Nowrousian M."/>
            <person name="Ottonello S."/>
            <person name="Baldrian P."/>
            <person name="Spatafora J.W."/>
            <person name="Henrissat B."/>
            <person name="Nagy L.G."/>
            <person name="Aury J.M."/>
            <person name="Wincker P."/>
            <person name="Grigoriev I.V."/>
            <person name="Bonfante P."/>
            <person name="Martin F.M."/>
        </authorList>
    </citation>
    <scope>NUCLEOTIDE SEQUENCE [LARGE SCALE GENOMIC DNA]</scope>
    <source>
        <strain evidence="1 2">CCBAS932</strain>
    </source>
</reference>
<dbReference type="InParanoid" id="A0A3N4L0Q0"/>
<dbReference type="AlphaFoldDB" id="A0A3N4L0Q0"/>
<evidence type="ECO:0000313" key="1">
    <source>
        <dbReference type="EMBL" id="RPB14141.1"/>
    </source>
</evidence>
<gene>
    <name evidence="1" type="ORF">P167DRAFT_76839</name>
</gene>
<organism evidence="1 2">
    <name type="scientific">Morchella conica CCBAS932</name>
    <dbReference type="NCBI Taxonomy" id="1392247"/>
    <lineage>
        <taxon>Eukaryota</taxon>
        <taxon>Fungi</taxon>
        <taxon>Dikarya</taxon>
        <taxon>Ascomycota</taxon>
        <taxon>Pezizomycotina</taxon>
        <taxon>Pezizomycetes</taxon>
        <taxon>Pezizales</taxon>
        <taxon>Morchellaceae</taxon>
        <taxon>Morchella</taxon>
    </lineage>
</organism>
<dbReference type="Proteomes" id="UP000277580">
    <property type="component" value="Unassembled WGS sequence"/>
</dbReference>
<sequence length="106" mass="12501">MSVDRFLLRQALVRQLEFVYLRAVEPHQLVIPNDRIAAASRPSASLWFRLTNRVVITHQKTRPETFDTICFWNTLAISKRRPKARCPYLRVNEKPPLYEISYKTDA</sequence>
<proteinExistence type="predicted"/>
<name>A0A3N4L0Q0_9PEZI</name>
<keyword evidence="2" id="KW-1185">Reference proteome</keyword>
<evidence type="ECO:0000313" key="2">
    <source>
        <dbReference type="Proteomes" id="UP000277580"/>
    </source>
</evidence>
<protein>
    <submittedName>
        <fullName evidence="1">Uncharacterized protein</fullName>
    </submittedName>
</protein>